<dbReference type="KEGG" id="cmav:ABHF33_13815"/>
<accession>A0AAU7F622</accession>
<dbReference type="PANTHER" id="PTHR35936:SF25">
    <property type="entry name" value="ABC TRANSPORTER SUBSTRATE-BINDING PROTEIN"/>
    <property type="match status" value="1"/>
</dbReference>
<dbReference type="AlphaFoldDB" id="A0AAU7F622"/>
<dbReference type="SUPFAM" id="SSF53850">
    <property type="entry name" value="Periplasmic binding protein-like II"/>
    <property type="match status" value="1"/>
</dbReference>
<proteinExistence type="predicted"/>
<keyword evidence="1" id="KW-0732">Signal</keyword>
<gene>
    <name evidence="3" type="ORF">ABHF33_13815</name>
</gene>
<dbReference type="InterPro" id="IPR001638">
    <property type="entry name" value="Solute-binding_3/MltF_N"/>
</dbReference>
<dbReference type="Pfam" id="PF00497">
    <property type="entry name" value="SBP_bac_3"/>
    <property type="match status" value="1"/>
</dbReference>
<dbReference type="EMBL" id="CP157355">
    <property type="protein sequence ID" value="XBM00125.1"/>
    <property type="molecule type" value="Genomic_DNA"/>
</dbReference>
<dbReference type="PANTHER" id="PTHR35936">
    <property type="entry name" value="MEMBRANE-BOUND LYTIC MUREIN TRANSGLYCOSYLASE F"/>
    <property type="match status" value="1"/>
</dbReference>
<evidence type="ECO:0000256" key="1">
    <source>
        <dbReference type="ARBA" id="ARBA00022729"/>
    </source>
</evidence>
<dbReference type="Gene3D" id="3.40.190.10">
    <property type="entry name" value="Periplasmic binding protein-like II"/>
    <property type="match status" value="2"/>
</dbReference>
<protein>
    <submittedName>
        <fullName evidence="3">Transporter substrate-binding domain-containing protein</fullName>
    </submittedName>
</protein>
<evidence type="ECO:0000313" key="3">
    <source>
        <dbReference type="EMBL" id="XBM00125.1"/>
    </source>
</evidence>
<name>A0AAU7F622_9NEIS</name>
<sequence length="245" mass="27072">MRIAIVLAILFPAAVWAEQPLVLVSDPWCPVACAASDPRPGYVVEIAKAVFEPAGYRIDYQIVPFARAEAMTNSGDAAGFIGVLKLPKRQNWAFPEQAQAQSRVCFYTRADSRWLYAGATSLTNQRVGTIRGYSYGTEIDEVLRYAKVDQVSGLNGFKRGLAKLQAKRIDAVVEYELVAQYQQFASNASLRNAGCSQMADQLYLAFSPARSDSPQLARMLHDGVQKLRKTGELKKILQSYGINEP</sequence>
<organism evidence="3">
    <name type="scientific">Chitinibacter mangrovi</name>
    <dbReference type="NCBI Taxonomy" id="3153927"/>
    <lineage>
        <taxon>Bacteria</taxon>
        <taxon>Pseudomonadati</taxon>
        <taxon>Pseudomonadota</taxon>
        <taxon>Betaproteobacteria</taxon>
        <taxon>Neisseriales</taxon>
        <taxon>Chitinibacteraceae</taxon>
        <taxon>Chitinibacter</taxon>
    </lineage>
</organism>
<feature type="domain" description="Solute-binding protein family 3/N-terminal" evidence="2">
    <location>
        <begin position="38"/>
        <end position="240"/>
    </location>
</feature>
<evidence type="ECO:0000259" key="2">
    <source>
        <dbReference type="Pfam" id="PF00497"/>
    </source>
</evidence>
<reference evidence="3" key="1">
    <citation type="submission" date="2024-05" db="EMBL/GenBank/DDBJ databases">
        <authorList>
            <person name="Yang L."/>
            <person name="Pan L."/>
        </authorList>
    </citation>
    <scope>NUCLEOTIDE SEQUENCE</scope>
    <source>
        <strain evidence="3">FCG-7</strain>
    </source>
</reference>
<dbReference type="RefSeq" id="WP_348944491.1">
    <property type="nucleotide sequence ID" value="NZ_CP157355.1"/>
</dbReference>